<dbReference type="GO" id="GO:0070403">
    <property type="term" value="F:NAD+ binding"/>
    <property type="evidence" value="ECO:0007669"/>
    <property type="project" value="InterPro"/>
</dbReference>
<dbReference type="FunFam" id="3.40.50.720:FF:000009">
    <property type="entry name" value="Fatty oxidation complex, alpha subunit"/>
    <property type="match status" value="1"/>
</dbReference>
<protein>
    <submittedName>
        <fullName evidence="22">Uncharacterized protein</fullName>
    </submittedName>
</protein>
<proteinExistence type="predicted"/>
<keyword evidence="5" id="KW-0732">Signal</keyword>
<dbReference type="Gramene" id="ONK78685">
    <property type="protein sequence ID" value="ONK78685"/>
    <property type="gene ID" value="A4U43_C02F21370"/>
</dbReference>
<evidence type="ECO:0000256" key="11">
    <source>
        <dbReference type="ARBA" id="ARBA00023157"/>
    </source>
</evidence>
<evidence type="ECO:0000256" key="14">
    <source>
        <dbReference type="ARBA" id="ARBA00023268"/>
    </source>
</evidence>
<dbReference type="GO" id="GO:0008692">
    <property type="term" value="F:3-hydroxybutyryl-CoA epimerase activity"/>
    <property type="evidence" value="ECO:0007669"/>
    <property type="project" value="UniProtKB-EC"/>
</dbReference>
<evidence type="ECO:0000256" key="6">
    <source>
        <dbReference type="ARBA" id="ARBA00022832"/>
    </source>
</evidence>
<dbReference type="Pfam" id="PF00378">
    <property type="entry name" value="ECH_1"/>
    <property type="match status" value="2"/>
</dbReference>
<evidence type="ECO:0000256" key="4">
    <source>
        <dbReference type="ARBA" id="ARBA00005005"/>
    </source>
</evidence>
<keyword evidence="12" id="KW-0413">Isomerase</keyword>
<dbReference type="InterPro" id="IPR018143">
    <property type="entry name" value="Folate_rcpt-like"/>
</dbReference>
<keyword evidence="10" id="KW-0576">Peroxisome</keyword>
<evidence type="ECO:0000259" key="19">
    <source>
        <dbReference type="Pfam" id="PF00725"/>
    </source>
</evidence>
<name>A0A5P1FJZ1_ASPOF</name>
<evidence type="ECO:0000259" key="21">
    <source>
        <dbReference type="Pfam" id="PF03024"/>
    </source>
</evidence>
<dbReference type="InterPro" id="IPR029045">
    <property type="entry name" value="ClpP/crotonase-like_dom_sf"/>
</dbReference>
<keyword evidence="6" id="KW-0276">Fatty acid metabolism</keyword>
<feature type="domain" description="3-hydroxyacyl-CoA dehydrogenase C-terminal" evidence="19">
    <location>
        <begin position="611"/>
        <end position="704"/>
    </location>
</feature>
<evidence type="ECO:0000256" key="10">
    <source>
        <dbReference type="ARBA" id="ARBA00023140"/>
    </source>
</evidence>
<dbReference type="SUPFAM" id="SSF52096">
    <property type="entry name" value="ClpP/crotonase"/>
    <property type="match status" value="2"/>
</dbReference>
<dbReference type="GO" id="GO:0003857">
    <property type="term" value="F:(3S)-3-hydroxyacyl-CoA dehydrogenase (NAD+) activity"/>
    <property type="evidence" value="ECO:0007669"/>
    <property type="project" value="TreeGrafter"/>
</dbReference>
<evidence type="ECO:0000256" key="18">
    <source>
        <dbReference type="SAM" id="Phobius"/>
    </source>
</evidence>
<comment type="pathway">
    <text evidence="4">Lipid metabolism; fatty acid beta-oxidation.</text>
</comment>
<comment type="catalytic activity">
    <reaction evidence="15">
        <text>(3S)-3-hydroxybutanoyl-CoA = (3R)-3-hydroxybutanoyl-CoA</text>
        <dbReference type="Rhea" id="RHEA:21760"/>
        <dbReference type="ChEBI" id="CHEBI:57315"/>
        <dbReference type="ChEBI" id="CHEBI:57316"/>
        <dbReference type="EC" id="5.1.2.3"/>
    </reaction>
</comment>
<keyword evidence="18" id="KW-0812">Transmembrane</keyword>
<feature type="transmembrane region" description="Helical" evidence="18">
    <location>
        <begin position="1037"/>
        <end position="1054"/>
    </location>
</feature>
<evidence type="ECO:0000256" key="17">
    <source>
        <dbReference type="ARBA" id="ARBA00023717"/>
    </source>
</evidence>
<evidence type="ECO:0000256" key="3">
    <source>
        <dbReference type="ARBA" id="ARBA00004275"/>
    </source>
</evidence>
<dbReference type="AlphaFoldDB" id="A0A5P1FJZ1"/>
<evidence type="ECO:0000256" key="1">
    <source>
        <dbReference type="ARBA" id="ARBA00000452"/>
    </source>
</evidence>
<dbReference type="CDD" id="cd06558">
    <property type="entry name" value="crotonase-like"/>
    <property type="match status" value="2"/>
</dbReference>
<dbReference type="UniPathway" id="UPA00659"/>
<dbReference type="Pfam" id="PF00725">
    <property type="entry name" value="3HCDH"/>
    <property type="match status" value="1"/>
</dbReference>
<keyword evidence="7" id="KW-0560">Oxidoreductase</keyword>
<dbReference type="InterPro" id="IPR036291">
    <property type="entry name" value="NAD(P)-bd_dom_sf"/>
</dbReference>
<dbReference type="Gene3D" id="3.90.226.10">
    <property type="entry name" value="2-enoyl-CoA Hydratase, Chain A, domain 1"/>
    <property type="match status" value="2"/>
</dbReference>
<accession>A0A5P1FJZ1</accession>
<comment type="catalytic activity">
    <reaction evidence="17">
        <text>a 4-saturated-(3S)-3-hydroxyacyl-CoA = a (3E)-enoyl-CoA + H2O</text>
        <dbReference type="Rhea" id="RHEA:20724"/>
        <dbReference type="ChEBI" id="CHEBI:15377"/>
        <dbReference type="ChEBI" id="CHEBI:58521"/>
        <dbReference type="ChEBI" id="CHEBI:137480"/>
        <dbReference type="EC" id="4.2.1.17"/>
    </reaction>
</comment>
<evidence type="ECO:0000256" key="12">
    <source>
        <dbReference type="ARBA" id="ARBA00023235"/>
    </source>
</evidence>
<reference evidence="23" key="1">
    <citation type="journal article" date="2017" name="Nat. Commun.">
        <title>The asparagus genome sheds light on the origin and evolution of a young Y chromosome.</title>
        <authorList>
            <person name="Harkess A."/>
            <person name="Zhou J."/>
            <person name="Xu C."/>
            <person name="Bowers J.E."/>
            <person name="Van der Hulst R."/>
            <person name="Ayyampalayam S."/>
            <person name="Mercati F."/>
            <person name="Riccardi P."/>
            <person name="McKain M.R."/>
            <person name="Kakrana A."/>
            <person name="Tang H."/>
            <person name="Ray J."/>
            <person name="Groenendijk J."/>
            <person name="Arikit S."/>
            <person name="Mathioni S.M."/>
            <person name="Nakano M."/>
            <person name="Shan H."/>
            <person name="Telgmann-Rauber A."/>
            <person name="Kanno A."/>
            <person name="Yue Z."/>
            <person name="Chen H."/>
            <person name="Li W."/>
            <person name="Chen Y."/>
            <person name="Xu X."/>
            <person name="Zhang Y."/>
            <person name="Luo S."/>
            <person name="Chen H."/>
            <person name="Gao J."/>
            <person name="Mao Z."/>
            <person name="Pires J.C."/>
            <person name="Luo M."/>
            <person name="Kudrna D."/>
            <person name="Wing R.A."/>
            <person name="Meyers B.C."/>
            <person name="Yi K."/>
            <person name="Kong H."/>
            <person name="Lavrijsen P."/>
            <person name="Sunseri F."/>
            <person name="Falavigna A."/>
            <person name="Ye Y."/>
            <person name="Leebens-Mack J.H."/>
            <person name="Chen G."/>
        </authorList>
    </citation>
    <scope>NUCLEOTIDE SEQUENCE [LARGE SCALE GENOMIC DNA]</scope>
    <source>
        <strain evidence="23">cv. DH0086</strain>
    </source>
</reference>
<comment type="catalytic activity">
    <reaction evidence="1">
        <text>a (3Z)-enoyl-CoA = a 4-saturated (2E)-enoyl-CoA</text>
        <dbReference type="Rhea" id="RHEA:45900"/>
        <dbReference type="ChEBI" id="CHEBI:85097"/>
        <dbReference type="ChEBI" id="CHEBI:85489"/>
        <dbReference type="EC" id="5.3.3.8"/>
    </reaction>
</comment>
<evidence type="ECO:0000256" key="9">
    <source>
        <dbReference type="ARBA" id="ARBA00023098"/>
    </source>
</evidence>
<dbReference type="GO" id="GO:0004165">
    <property type="term" value="F:delta(3)-delta(2)-enoyl-CoA isomerase activity"/>
    <property type="evidence" value="ECO:0007669"/>
    <property type="project" value="UniProtKB-EC"/>
</dbReference>
<evidence type="ECO:0000256" key="15">
    <source>
        <dbReference type="ARBA" id="ARBA00023701"/>
    </source>
</evidence>
<dbReference type="GO" id="GO:0004300">
    <property type="term" value="F:enoyl-CoA hydratase activity"/>
    <property type="evidence" value="ECO:0007669"/>
    <property type="project" value="UniProtKB-EC"/>
</dbReference>
<dbReference type="GO" id="GO:0006635">
    <property type="term" value="P:fatty acid beta-oxidation"/>
    <property type="evidence" value="ECO:0007669"/>
    <property type="project" value="UniProtKB-UniPathway"/>
</dbReference>
<evidence type="ECO:0000256" key="5">
    <source>
        <dbReference type="ARBA" id="ARBA00022729"/>
    </source>
</evidence>
<dbReference type="Pfam" id="PF02737">
    <property type="entry name" value="3HCDH_N"/>
    <property type="match status" value="1"/>
</dbReference>
<evidence type="ECO:0000256" key="13">
    <source>
        <dbReference type="ARBA" id="ARBA00023239"/>
    </source>
</evidence>
<keyword evidence="13" id="KW-0456">Lyase</keyword>
<dbReference type="Gene3D" id="3.40.50.720">
    <property type="entry name" value="NAD(P)-binding Rossmann-like Domain"/>
    <property type="match status" value="1"/>
</dbReference>
<dbReference type="PANTHER" id="PTHR23309:SF9">
    <property type="entry name" value="PEROXISOMAL FATTY ACID BETA-OXIDATION MULTIFUNCTIONAL PROTEIN MFP2"/>
    <property type="match status" value="1"/>
</dbReference>
<dbReference type="SUPFAM" id="SSF51735">
    <property type="entry name" value="NAD(P)-binding Rossmann-fold domains"/>
    <property type="match status" value="2"/>
</dbReference>
<dbReference type="InterPro" id="IPR008927">
    <property type="entry name" value="6-PGluconate_DH-like_C_sf"/>
</dbReference>
<sequence>MVTDALEGARKPTVAAISGLALGGGLEVAMACHGRISTAGALLGLPEIPLGVIPGLGGTQRLPRLVGLSKALEMILMSKLIKSEEAHGLGLIDAIVPSNELINTACCWALDIAESRKPWIKTLDRVDKIESIEEARELLNFSRVQARKRAPNLEHPLICIDVIEEGIVFGPRAGLWKEANAFYQLIYSDTCKSLIHVFFSQRATSKVPGITDLSLMPRNITKVAIIGGGVIGSEIATTLIVRNYVVILKEANENLLRAGIDRVKGTQRLPRLVGLSKALEMILMSKLIKSEEAHGLGLIDAIVPSNELINTACCWALDIAESRKPWIKTLDRVDKIESIEEARELLNFSRVQARKRAPNLEHPLICIDVIEEGIVFGPRAGLWKEANAFYQLIYSDTCKSLIHVFFSQRATSKVPGITDLSLMPRNITKVAIIGGGVIGSEIATTLIVRNYVVILKEANENLLRAGIDRVKANLQSYNRKGKITEEKCKKAFSLITGVLDYESFKDIDMVIEAVTENMASKQQIFAELEKYCPPHCILASNTSTIYFNLIGEKTRCQDRIIGANFFSPIHFMPLLEIARTQETSPQVVVDLLDIGKKIRKKTPIVVGNCTGFTLNWMFFSWIQSALLLVDRGFDVYRIDEVCTNFSMTTGPFRLADLVGLEAAVSISMQYHKSFPERCYKSLLIGIMLYDHREGETTRKGFYGYDEKKKAWPDPELKKLIEKSRNLLGISPSPEIMKLEDKDIVEMVLFPAVNEACRILSEGVAVKASDLDISSIMGMGFPPYRGNFRNYDAYFTMAKCHEISRKSVKIEHLGQIWVHNVCTCCAGQSSGVCISPGGRFPSFSSEGKPPGKASKGPKDLTLCRVFRRSTCCDVSQTYPALLSIRRLASSGEASQECLDLWELLECSICDPRVGVLPGPPLICASLCDKVLEACGNAYFSIDAKNQVLSPCGLSDILCGRLNEWASNGTELCHLSGFSVKQDGISYKGPDEPFCYGGKESLESIADSWKNSRYGSPKAEKFNVDFQQWLRDMPITEKISWAVGGMVLTAGILFISKRKSHSRRQKQALMYRAAARRLEASVNRQSSGGRR</sequence>
<feature type="domain" description="Folate receptor-like" evidence="21">
    <location>
        <begin position="853"/>
        <end position="972"/>
    </location>
</feature>
<feature type="domain" description="3-hydroxyacyl-CoA dehydrogenase NAD binding" evidence="20">
    <location>
        <begin position="429"/>
        <end position="608"/>
    </location>
</feature>
<evidence type="ECO:0000313" key="22">
    <source>
        <dbReference type="EMBL" id="ONK78685.1"/>
    </source>
</evidence>
<dbReference type="Proteomes" id="UP000243459">
    <property type="component" value="Chromosome 2"/>
</dbReference>
<dbReference type="PANTHER" id="PTHR23309">
    <property type="entry name" value="3-HYDROXYACYL-COA DEHYROGENASE"/>
    <property type="match status" value="1"/>
</dbReference>
<evidence type="ECO:0000256" key="2">
    <source>
        <dbReference type="ARBA" id="ARBA00000765"/>
    </source>
</evidence>
<evidence type="ECO:0000256" key="8">
    <source>
        <dbReference type="ARBA" id="ARBA00023027"/>
    </source>
</evidence>
<keyword evidence="11" id="KW-1015">Disulfide bond</keyword>
<dbReference type="InterPro" id="IPR006176">
    <property type="entry name" value="3-OHacyl-CoA_DH_NAD-bd"/>
</dbReference>
<dbReference type="GO" id="GO:0005777">
    <property type="term" value="C:peroxisome"/>
    <property type="evidence" value="ECO:0007669"/>
    <property type="project" value="UniProtKB-SubCell"/>
</dbReference>
<dbReference type="FunFam" id="1.10.1040.50:FF:000004">
    <property type="entry name" value="Peroxisomal fatty acid beta-oxidation multifunctional protein"/>
    <property type="match status" value="1"/>
</dbReference>
<keyword evidence="23" id="KW-1185">Reference proteome</keyword>
<dbReference type="SUPFAM" id="SSF48179">
    <property type="entry name" value="6-phosphogluconate dehydrogenase C-terminal domain-like"/>
    <property type="match status" value="2"/>
</dbReference>
<keyword evidence="9" id="KW-0443">Lipid metabolism</keyword>
<evidence type="ECO:0000259" key="20">
    <source>
        <dbReference type="Pfam" id="PF02737"/>
    </source>
</evidence>
<dbReference type="InterPro" id="IPR001753">
    <property type="entry name" value="Enoyl-CoA_hydra/iso"/>
</dbReference>
<keyword evidence="18" id="KW-0472">Membrane</keyword>
<evidence type="ECO:0000256" key="7">
    <source>
        <dbReference type="ARBA" id="ARBA00023002"/>
    </source>
</evidence>
<comment type="catalytic activity">
    <reaction evidence="16">
        <text>a (3S)-3-hydroxyacyl-CoA = a (2E)-enoyl-CoA + H2O</text>
        <dbReference type="Rhea" id="RHEA:16105"/>
        <dbReference type="ChEBI" id="CHEBI:15377"/>
        <dbReference type="ChEBI" id="CHEBI:57318"/>
        <dbReference type="ChEBI" id="CHEBI:58856"/>
        <dbReference type="EC" id="4.2.1.17"/>
    </reaction>
</comment>
<gene>
    <name evidence="22" type="ORF">A4U43_C02F21370</name>
</gene>
<comment type="catalytic activity">
    <reaction evidence="2">
        <text>a (3E)-enoyl-CoA = a 4-saturated (2E)-enoyl-CoA</text>
        <dbReference type="Rhea" id="RHEA:45228"/>
        <dbReference type="ChEBI" id="CHEBI:58521"/>
        <dbReference type="ChEBI" id="CHEBI:85097"/>
        <dbReference type="EC" id="5.3.3.8"/>
    </reaction>
</comment>
<evidence type="ECO:0000313" key="23">
    <source>
        <dbReference type="Proteomes" id="UP000243459"/>
    </source>
</evidence>
<dbReference type="Pfam" id="PF03024">
    <property type="entry name" value="Folate_rec"/>
    <property type="match status" value="1"/>
</dbReference>
<keyword evidence="8" id="KW-0520">NAD</keyword>
<dbReference type="Gene3D" id="1.10.1040.50">
    <property type="match status" value="1"/>
</dbReference>
<dbReference type="EMBL" id="CM007382">
    <property type="protein sequence ID" value="ONK78685.1"/>
    <property type="molecule type" value="Genomic_DNA"/>
</dbReference>
<keyword evidence="14" id="KW-0511">Multifunctional enzyme</keyword>
<keyword evidence="18" id="KW-1133">Transmembrane helix</keyword>
<comment type="subcellular location">
    <subcellularLocation>
        <location evidence="3">Peroxisome</location>
    </subcellularLocation>
</comment>
<organism evidence="22 23">
    <name type="scientific">Asparagus officinalis</name>
    <name type="common">Garden asparagus</name>
    <dbReference type="NCBI Taxonomy" id="4686"/>
    <lineage>
        <taxon>Eukaryota</taxon>
        <taxon>Viridiplantae</taxon>
        <taxon>Streptophyta</taxon>
        <taxon>Embryophyta</taxon>
        <taxon>Tracheophyta</taxon>
        <taxon>Spermatophyta</taxon>
        <taxon>Magnoliopsida</taxon>
        <taxon>Liliopsida</taxon>
        <taxon>Asparagales</taxon>
        <taxon>Asparagaceae</taxon>
        <taxon>Asparagoideae</taxon>
        <taxon>Asparagus</taxon>
    </lineage>
</organism>
<evidence type="ECO:0000256" key="16">
    <source>
        <dbReference type="ARBA" id="ARBA00023709"/>
    </source>
</evidence>
<dbReference type="InterPro" id="IPR006108">
    <property type="entry name" value="3HC_DH_C"/>
</dbReference>